<name>A0A2C9W817_MANES</name>
<dbReference type="EMBL" id="CM004389">
    <property type="protein sequence ID" value="OAY55547.1"/>
    <property type="molecule type" value="Genomic_DNA"/>
</dbReference>
<protein>
    <submittedName>
        <fullName evidence="1">Uncharacterized protein</fullName>
    </submittedName>
</protein>
<reference evidence="1" key="1">
    <citation type="submission" date="2016-02" db="EMBL/GenBank/DDBJ databases">
        <title>WGS assembly of Manihot esculenta.</title>
        <authorList>
            <person name="Bredeson J.V."/>
            <person name="Prochnik S.E."/>
            <person name="Lyons J.B."/>
            <person name="Schmutz J."/>
            <person name="Grimwood J."/>
            <person name="Vrebalov J."/>
            <person name="Bart R.S."/>
            <person name="Amuge T."/>
            <person name="Ferguson M.E."/>
            <person name="Green R."/>
            <person name="Putnam N."/>
            <person name="Stites J."/>
            <person name="Rounsley S."/>
            <person name="Rokhsar D.S."/>
        </authorList>
    </citation>
    <scope>NUCLEOTIDE SEQUENCE [LARGE SCALE GENOMIC DNA]</scope>
    <source>
        <tissue evidence="1">Leaf</tissue>
    </source>
</reference>
<evidence type="ECO:0000313" key="1">
    <source>
        <dbReference type="EMBL" id="OAY55547.1"/>
    </source>
</evidence>
<sequence length="52" mass="5650">MANVRAKLTCSILRNPSPPPLAFVASVIWENFSSLHCLQNSGLLCLCCFLGL</sequence>
<dbReference type="AlphaFoldDB" id="A0A2C9W817"/>
<gene>
    <name evidence="1" type="ORF">MANES_03G162500</name>
</gene>
<organism evidence="1">
    <name type="scientific">Manihot esculenta</name>
    <name type="common">Cassava</name>
    <name type="synonym">Jatropha manihot</name>
    <dbReference type="NCBI Taxonomy" id="3983"/>
    <lineage>
        <taxon>Eukaryota</taxon>
        <taxon>Viridiplantae</taxon>
        <taxon>Streptophyta</taxon>
        <taxon>Embryophyta</taxon>
        <taxon>Tracheophyta</taxon>
        <taxon>Spermatophyta</taxon>
        <taxon>Magnoliopsida</taxon>
        <taxon>eudicotyledons</taxon>
        <taxon>Gunneridae</taxon>
        <taxon>Pentapetalae</taxon>
        <taxon>rosids</taxon>
        <taxon>fabids</taxon>
        <taxon>Malpighiales</taxon>
        <taxon>Euphorbiaceae</taxon>
        <taxon>Crotonoideae</taxon>
        <taxon>Manihoteae</taxon>
        <taxon>Manihot</taxon>
    </lineage>
</organism>
<accession>A0A2C9W817</accession>
<proteinExistence type="predicted"/>